<evidence type="ECO:0000256" key="1">
    <source>
        <dbReference type="SAM" id="MobiDB-lite"/>
    </source>
</evidence>
<evidence type="ECO:0000313" key="2">
    <source>
        <dbReference type="EMBL" id="KAH7288806.1"/>
    </source>
</evidence>
<keyword evidence="3" id="KW-1185">Reference proteome</keyword>
<feature type="region of interest" description="Disordered" evidence="1">
    <location>
        <begin position="89"/>
        <end position="118"/>
    </location>
</feature>
<evidence type="ECO:0000313" key="3">
    <source>
        <dbReference type="Proteomes" id="UP000825935"/>
    </source>
</evidence>
<accession>A0A8T2QXR7</accession>
<sequence>MDSTACREQVSRHRAFGALVQDADRAKEKSIMKRKASWIKACAMAYEFVYGPEGACARTRSLLSYALNEPDLRAEDFFQMKTLLKTPKGEPFRLPQANDVDNSAIPVSNQSRIHGDRSSASPTLIIENVFNPTQAAEWLRSRSLSPSALVS</sequence>
<comment type="caution">
    <text evidence="2">The sequence shown here is derived from an EMBL/GenBank/DDBJ whole genome shotgun (WGS) entry which is preliminary data.</text>
</comment>
<organism evidence="2 3">
    <name type="scientific">Ceratopteris richardii</name>
    <name type="common">Triangle waterfern</name>
    <dbReference type="NCBI Taxonomy" id="49495"/>
    <lineage>
        <taxon>Eukaryota</taxon>
        <taxon>Viridiplantae</taxon>
        <taxon>Streptophyta</taxon>
        <taxon>Embryophyta</taxon>
        <taxon>Tracheophyta</taxon>
        <taxon>Polypodiopsida</taxon>
        <taxon>Polypodiidae</taxon>
        <taxon>Polypodiales</taxon>
        <taxon>Pteridineae</taxon>
        <taxon>Pteridaceae</taxon>
        <taxon>Parkerioideae</taxon>
        <taxon>Ceratopteris</taxon>
    </lineage>
</organism>
<dbReference type="EMBL" id="CM035436">
    <property type="protein sequence ID" value="KAH7288806.1"/>
    <property type="molecule type" value="Genomic_DNA"/>
</dbReference>
<name>A0A8T2QXR7_CERRI</name>
<protein>
    <submittedName>
        <fullName evidence="2">Uncharacterized protein</fullName>
    </submittedName>
</protein>
<dbReference type="Proteomes" id="UP000825935">
    <property type="component" value="Chromosome 31"/>
</dbReference>
<feature type="compositionally biased region" description="Polar residues" evidence="1">
    <location>
        <begin position="99"/>
        <end position="118"/>
    </location>
</feature>
<dbReference type="AlphaFoldDB" id="A0A8T2QXR7"/>
<proteinExistence type="predicted"/>
<reference evidence="2" key="1">
    <citation type="submission" date="2021-08" db="EMBL/GenBank/DDBJ databases">
        <title>WGS assembly of Ceratopteris richardii.</title>
        <authorList>
            <person name="Marchant D.B."/>
            <person name="Chen G."/>
            <person name="Jenkins J."/>
            <person name="Shu S."/>
            <person name="Leebens-Mack J."/>
            <person name="Grimwood J."/>
            <person name="Schmutz J."/>
            <person name="Soltis P."/>
            <person name="Soltis D."/>
            <person name="Chen Z.-H."/>
        </authorList>
    </citation>
    <scope>NUCLEOTIDE SEQUENCE</scope>
    <source>
        <strain evidence="2">Whitten #5841</strain>
        <tissue evidence="2">Leaf</tissue>
    </source>
</reference>
<gene>
    <name evidence="2" type="ORF">KP509_31G044200</name>
</gene>